<dbReference type="SUPFAM" id="SSF46785">
    <property type="entry name" value="Winged helix' DNA-binding domain"/>
    <property type="match status" value="1"/>
</dbReference>
<dbReference type="GO" id="GO:0000049">
    <property type="term" value="F:tRNA binding"/>
    <property type="evidence" value="ECO:0007669"/>
    <property type="project" value="TreeGrafter"/>
</dbReference>
<dbReference type="Pfam" id="PF01300">
    <property type="entry name" value="Sua5_yciO_yrdC"/>
    <property type="match status" value="1"/>
</dbReference>
<evidence type="ECO:0000256" key="9">
    <source>
        <dbReference type="ARBA" id="ARBA00022741"/>
    </source>
</evidence>
<dbReference type="InterPro" id="IPR036390">
    <property type="entry name" value="WH_DNA-bd_sf"/>
</dbReference>
<reference evidence="14 15" key="1">
    <citation type="journal article" date="2012" name="Science">
        <title>The Paleozoic origin of enzymatic lignin decomposition reconstructed from 31 fungal genomes.</title>
        <authorList>
            <person name="Floudas D."/>
            <person name="Binder M."/>
            <person name="Riley R."/>
            <person name="Barry K."/>
            <person name="Blanchette R.A."/>
            <person name="Henrissat B."/>
            <person name="Martinez A.T."/>
            <person name="Otillar R."/>
            <person name="Spatafora J.W."/>
            <person name="Yadav J.S."/>
            <person name="Aerts A."/>
            <person name="Benoit I."/>
            <person name="Boyd A."/>
            <person name="Carlson A."/>
            <person name="Copeland A."/>
            <person name="Coutinho P.M."/>
            <person name="de Vries R.P."/>
            <person name="Ferreira P."/>
            <person name="Findley K."/>
            <person name="Foster B."/>
            <person name="Gaskell J."/>
            <person name="Glotzer D."/>
            <person name="Gorecki P."/>
            <person name="Heitman J."/>
            <person name="Hesse C."/>
            <person name="Hori C."/>
            <person name="Igarashi K."/>
            <person name="Jurgens J.A."/>
            <person name="Kallen N."/>
            <person name="Kersten P."/>
            <person name="Kohler A."/>
            <person name="Kuees U."/>
            <person name="Kumar T.K.A."/>
            <person name="Kuo A."/>
            <person name="LaButti K."/>
            <person name="Larrondo L.F."/>
            <person name="Lindquist E."/>
            <person name="Ling A."/>
            <person name="Lombard V."/>
            <person name="Lucas S."/>
            <person name="Lundell T."/>
            <person name="Martin R."/>
            <person name="McLaughlin D.J."/>
            <person name="Morgenstern I."/>
            <person name="Morin E."/>
            <person name="Murat C."/>
            <person name="Nagy L.G."/>
            <person name="Nolan M."/>
            <person name="Ohm R.A."/>
            <person name="Patyshakuliyeva A."/>
            <person name="Rokas A."/>
            <person name="Ruiz-Duenas F.J."/>
            <person name="Sabat G."/>
            <person name="Salamov A."/>
            <person name="Samejima M."/>
            <person name="Schmutz J."/>
            <person name="Slot J.C."/>
            <person name="St John F."/>
            <person name="Stenlid J."/>
            <person name="Sun H."/>
            <person name="Sun S."/>
            <person name="Syed K."/>
            <person name="Tsang A."/>
            <person name="Wiebenga A."/>
            <person name="Young D."/>
            <person name="Pisabarro A."/>
            <person name="Eastwood D.C."/>
            <person name="Martin F."/>
            <person name="Cullen D."/>
            <person name="Grigoriev I.V."/>
            <person name="Hibbett D.S."/>
        </authorList>
    </citation>
    <scope>NUCLEOTIDE SEQUENCE [LARGE SCALE GENOMIC DNA]</scope>
    <source>
        <strain evidence="14 15">ATCC 11539</strain>
    </source>
</reference>
<dbReference type="EC" id="2.7.7.87" evidence="3"/>
<evidence type="ECO:0000256" key="4">
    <source>
        <dbReference type="ARBA" id="ARBA00015492"/>
    </source>
</evidence>
<feature type="domain" description="YrdC-like" evidence="13">
    <location>
        <begin position="319"/>
        <end position="511"/>
    </location>
</feature>
<evidence type="ECO:0000256" key="5">
    <source>
        <dbReference type="ARBA" id="ARBA00022490"/>
    </source>
</evidence>
<keyword evidence="15" id="KW-1185">Reference proteome</keyword>
<evidence type="ECO:0000256" key="1">
    <source>
        <dbReference type="ARBA" id="ARBA00004496"/>
    </source>
</evidence>
<dbReference type="HOGENOM" id="CLU_400110_0_0_1"/>
<evidence type="ECO:0000259" key="13">
    <source>
        <dbReference type="PROSITE" id="PS51163"/>
    </source>
</evidence>
<sequence>MSQAAMGQIKNLLQNPFEKVREHCFAVYDSACLDIFVKTGILDFLAELPDRRLGADLQQLHEALDLDSVKLAVILRYLSTQGWLNEREEGIFCLTRSSLELCRGRGGRALVMTPGRADIASKTLQMITHPEWRYSTAANHTAFQLANDTSLPFFSYLEQKPELLDLWGASIKIRRGDSIVYLLRHILHNWSDDSSITILKLLAEAAGSDTKVLIIDMVIYPCIIREAEGNTRGPIVDLDELRHAGAVSGVLVPEVFLERTRKISTLGMNARLLAHKSRRTLLKSFRPSAMTLPSVLRCTPSSITFSGDGDPVVSSPETTSALEAASRVLHDRRPVVFPTETVYGLGALALNSRAVSQIFSTKGRPPDNPLIVHVSSRAMLSSVLPKGYQISRLNELLIGRFWPGPLTLLFPCDPTIVPSIVTAGQPTVAIRMPSHVVARALIAGTGAPLAAPSANSSGKPSPTRAEHVLQDLGEKVDLILDGGPCDVGVESTVVDALHEDGNVRILRPGGVTVEDIEALVSKMYPHNENKPQVLVHRRDYQDEAIEHAPTTPGMKYRHYSPSVPVTLLYTTTDPPPDQQSIAASDFLSSLLDSSRPIVIPRVGLLASDESPLVRIAESSYGIQWVYRSLGPADNPAIAAQRLFDGLLSLEKDGVTQILVEEVKEVKEGLAFMNRIRKAAGASVWIRIV</sequence>
<dbReference type="InterPro" id="IPR006070">
    <property type="entry name" value="Sua5-like_dom"/>
</dbReference>
<protein>
    <recommendedName>
        <fullName evidence="4">Threonylcarbamoyl-AMP synthase</fullName>
        <ecNumber evidence="3">2.7.7.87</ecNumber>
    </recommendedName>
    <alternativeName>
        <fullName evidence="11">L-threonylcarbamoyladenylate synthase</fullName>
    </alternativeName>
</protein>
<dbReference type="FunFam" id="3.90.870.10:FF:000009">
    <property type="entry name" value="Threonylcarbamoyl-AMP synthase, putative"/>
    <property type="match status" value="1"/>
</dbReference>
<dbReference type="InterPro" id="IPR017945">
    <property type="entry name" value="DHBP_synth_RibB-like_a/b_dom"/>
</dbReference>
<comment type="catalytic activity">
    <reaction evidence="12">
        <text>L-threonine + hydrogencarbonate + ATP = L-threonylcarbamoyladenylate + diphosphate + H2O</text>
        <dbReference type="Rhea" id="RHEA:36407"/>
        <dbReference type="ChEBI" id="CHEBI:15377"/>
        <dbReference type="ChEBI" id="CHEBI:17544"/>
        <dbReference type="ChEBI" id="CHEBI:30616"/>
        <dbReference type="ChEBI" id="CHEBI:33019"/>
        <dbReference type="ChEBI" id="CHEBI:57926"/>
        <dbReference type="ChEBI" id="CHEBI:73682"/>
        <dbReference type="EC" id="2.7.7.87"/>
    </reaction>
</comment>
<dbReference type="InterPro" id="IPR005145">
    <property type="entry name" value="Sua5_C"/>
</dbReference>
<keyword evidence="8" id="KW-0548">Nucleotidyltransferase</keyword>
<dbReference type="NCBIfam" id="TIGR00057">
    <property type="entry name" value="L-threonylcarbamoyladenylate synthase"/>
    <property type="match status" value="1"/>
</dbReference>
<dbReference type="EMBL" id="KB469297">
    <property type="protein sequence ID" value="EPQ59059.1"/>
    <property type="molecule type" value="Genomic_DNA"/>
</dbReference>
<dbReference type="RefSeq" id="XP_007862145.1">
    <property type="nucleotide sequence ID" value="XM_007863954.1"/>
</dbReference>
<dbReference type="GO" id="GO:0005524">
    <property type="term" value="F:ATP binding"/>
    <property type="evidence" value="ECO:0007669"/>
    <property type="project" value="UniProtKB-KW"/>
</dbReference>
<dbReference type="GO" id="GO:0003725">
    <property type="term" value="F:double-stranded RNA binding"/>
    <property type="evidence" value="ECO:0007669"/>
    <property type="project" value="InterPro"/>
</dbReference>
<comment type="subcellular location">
    <subcellularLocation>
        <location evidence="1">Cytoplasm</location>
    </subcellularLocation>
</comment>
<dbReference type="Gene3D" id="3.40.50.150">
    <property type="entry name" value="Vaccinia Virus protein VP39"/>
    <property type="match status" value="1"/>
</dbReference>
<dbReference type="InterPro" id="IPR038385">
    <property type="entry name" value="Sua5/YwlC_C"/>
</dbReference>
<dbReference type="GeneID" id="19303455"/>
<dbReference type="PANTHER" id="PTHR17490:SF16">
    <property type="entry name" value="THREONYLCARBAMOYL-AMP SYNTHASE"/>
    <property type="match status" value="1"/>
</dbReference>
<dbReference type="Pfam" id="PF03481">
    <property type="entry name" value="Sua5_C"/>
    <property type="match status" value="1"/>
</dbReference>
<dbReference type="Proteomes" id="UP000030669">
    <property type="component" value="Unassembled WGS sequence"/>
</dbReference>
<dbReference type="GO" id="GO:0061710">
    <property type="term" value="F:L-threonylcarbamoyladenylate synthase"/>
    <property type="evidence" value="ECO:0007669"/>
    <property type="project" value="UniProtKB-EC"/>
</dbReference>
<dbReference type="SUPFAM" id="SSF55821">
    <property type="entry name" value="YrdC/RibB"/>
    <property type="match status" value="1"/>
</dbReference>
<dbReference type="KEGG" id="gtr:GLOTRDRAFT_136036"/>
<dbReference type="Gene3D" id="3.40.50.11030">
    <property type="entry name" value="Threonylcarbamoyl-AMP synthase, C-terminal domain"/>
    <property type="match status" value="1"/>
</dbReference>
<accession>S7S041</accession>
<dbReference type="GO" id="GO:0008033">
    <property type="term" value="P:tRNA processing"/>
    <property type="evidence" value="ECO:0007669"/>
    <property type="project" value="UniProtKB-KW"/>
</dbReference>
<evidence type="ECO:0000256" key="11">
    <source>
        <dbReference type="ARBA" id="ARBA00029774"/>
    </source>
</evidence>
<evidence type="ECO:0000256" key="12">
    <source>
        <dbReference type="ARBA" id="ARBA00048366"/>
    </source>
</evidence>
<dbReference type="InterPro" id="IPR029063">
    <property type="entry name" value="SAM-dependent_MTases_sf"/>
</dbReference>
<evidence type="ECO:0000256" key="8">
    <source>
        <dbReference type="ARBA" id="ARBA00022695"/>
    </source>
</evidence>
<dbReference type="GO" id="GO:0005737">
    <property type="term" value="C:cytoplasm"/>
    <property type="evidence" value="ECO:0007669"/>
    <property type="project" value="UniProtKB-SubCell"/>
</dbReference>
<keyword evidence="9" id="KW-0547">Nucleotide-binding</keyword>
<keyword evidence="6" id="KW-0808">Transferase</keyword>
<dbReference type="Gene3D" id="1.10.10.10">
    <property type="entry name" value="Winged helix-like DNA-binding domain superfamily/Winged helix DNA-binding domain"/>
    <property type="match status" value="1"/>
</dbReference>
<dbReference type="AlphaFoldDB" id="S7S041"/>
<dbReference type="GO" id="GO:0006450">
    <property type="term" value="P:regulation of translational fidelity"/>
    <property type="evidence" value="ECO:0007669"/>
    <property type="project" value="TreeGrafter"/>
</dbReference>
<dbReference type="STRING" id="670483.S7S041"/>
<evidence type="ECO:0000256" key="6">
    <source>
        <dbReference type="ARBA" id="ARBA00022679"/>
    </source>
</evidence>
<evidence type="ECO:0000313" key="14">
    <source>
        <dbReference type="EMBL" id="EPQ59059.1"/>
    </source>
</evidence>
<evidence type="ECO:0000256" key="7">
    <source>
        <dbReference type="ARBA" id="ARBA00022694"/>
    </source>
</evidence>
<keyword evidence="10" id="KW-0067">ATP-binding</keyword>
<dbReference type="OrthoDB" id="412787at2759"/>
<keyword evidence="7" id="KW-0819">tRNA processing</keyword>
<evidence type="ECO:0000256" key="10">
    <source>
        <dbReference type="ARBA" id="ARBA00022840"/>
    </source>
</evidence>
<dbReference type="Gene3D" id="3.90.870.10">
    <property type="entry name" value="DHBP synthase"/>
    <property type="match status" value="1"/>
</dbReference>
<dbReference type="InterPro" id="IPR036388">
    <property type="entry name" value="WH-like_DNA-bd_sf"/>
</dbReference>
<organism evidence="14 15">
    <name type="scientific">Gloeophyllum trabeum (strain ATCC 11539 / FP-39264 / Madison 617)</name>
    <name type="common">Brown rot fungus</name>
    <dbReference type="NCBI Taxonomy" id="670483"/>
    <lineage>
        <taxon>Eukaryota</taxon>
        <taxon>Fungi</taxon>
        <taxon>Dikarya</taxon>
        <taxon>Basidiomycota</taxon>
        <taxon>Agaricomycotina</taxon>
        <taxon>Agaricomycetes</taxon>
        <taxon>Gloeophyllales</taxon>
        <taxon>Gloeophyllaceae</taxon>
        <taxon>Gloeophyllum</taxon>
    </lineage>
</organism>
<dbReference type="eggNOG" id="KOG3051">
    <property type="taxonomic scope" value="Eukaryota"/>
</dbReference>
<evidence type="ECO:0000313" key="15">
    <source>
        <dbReference type="Proteomes" id="UP000030669"/>
    </source>
</evidence>
<gene>
    <name evidence="14" type="ORF">GLOTRDRAFT_136036</name>
</gene>
<proteinExistence type="inferred from homology"/>
<dbReference type="PROSITE" id="PS51163">
    <property type="entry name" value="YRDC"/>
    <property type="match status" value="1"/>
</dbReference>
<dbReference type="PANTHER" id="PTHR17490">
    <property type="entry name" value="SUA5"/>
    <property type="match status" value="1"/>
</dbReference>
<evidence type="ECO:0000256" key="3">
    <source>
        <dbReference type="ARBA" id="ARBA00012584"/>
    </source>
</evidence>
<dbReference type="InterPro" id="IPR050156">
    <property type="entry name" value="TC-AMP_synthase_SUA5"/>
</dbReference>
<evidence type="ECO:0000256" key="2">
    <source>
        <dbReference type="ARBA" id="ARBA00007663"/>
    </source>
</evidence>
<name>S7S041_GLOTA</name>
<comment type="similarity">
    <text evidence="2">Belongs to the SUA5 family.</text>
</comment>
<keyword evidence="5" id="KW-0963">Cytoplasm</keyword>